<feature type="compositionally biased region" description="Polar residues" evidence="1">
    <location>
        <begin position="150"/>
        <end position="163"/>
    </location>
</feature>
<name>D6SU46_9BACT</name>
<dbReference type="InterPro" id="IPR027417">
    <property type="entry name" value="P-loop_NTPase"/>
</dbReference>
<protein>
    <submittedName>
        <fullName evidence="2">SEC-C motif domain protein</fullName>
    </submittedName>
</protein>
<dbReference type="RefSeq" id="WP_008871522.1">
    <property type="nucleotide sequence ID" value="NZ_ACJN02000004.1"/>
</dbReference>
<feature type="region of interest" description="Disordered" evidence="1">
    <location>
        <begin position="211"/>
        <end position="240"/>
    </location>
</feature>
<dbReference type="InterPro" id="IPR004027">
    <property type="entry name" value="SEC_C_motif"/>
</dbReference>
<feature type="region of interest" description="Disordered" evidence="1">
    <location>
        <begin position="147"/>
        <end position="187"/>
    </location>
</feature>
<dbReference type="SUPFAM" id="SSF53335">
    <property type="entry name" value="S-adenosyl-L-methionine-dependent methyltransferases"/>
    <property type="match status" value="1"/>
</dbReference>
<evidence type="ECO:0000256" key="1">
    <source>
        <dbReference type="SAM" id="MobiDB-lite"/>
    </source>
</evidence>
<dbReference type="SUPFAM" id="SSF103642">
    <property type="entry name" value="Sec-C motif"/>
    <property type="match status" value="1"/>
</dbReference>
<dbReference type="Proteomes" id="UP000005496">
    <property type="component" value="Unassembled WGS sequence"/>
</dbReference>
<dbReference type="eggNOG" id="COG0457">
    <property type="taxonomic scope" value="Bacteria"/>
</dbReference>
<evidence type="ECO:0000313" key="3">
    <source>
        <dbReference type="Proteomes" id="UP000005496"/>
    </source>
</evidence>
<dbReference type="Gene3D" id="3.40.50.300">
    <property type="entry name" value="P-loop containing nucleotide triphosphate hydrolases"/>
    <property type="match status" value="1"/>
</dbReference>
<dbReference type="AlphaFoldDB" id="D6SU46"/>
<reference evidence="2" key="1">
    <citation type="submission" date="2010-05" db="EMBL/GenBank/DDBJ databases">
        <title>The draft genome of Desulfonatronospira thiodismutans ASO3-1.</title>
        <authorList>
            <consortium name="US DOE Joint Genome Institute (JGI-PGF)"/>
            <person name="Lucas S."/>
            <person name="Copeland A."/>
            <person name="Lapidus A."/>
            <person name="Cheng J.-F."/>
            <person name="Bruce D."/>
            <person name="Goodwin L."/>
            <person name="Pitluck S."/>
            <person name="Chertkov O."/>
            <person name="Brettin T."/>
            <person name="Detter J.C."/>
            <person name="Han C."/>
            <person name="Land M.L."/>
            <person name="Hauser L."/>
            <person name="Kyrpides N."/>
            <person name="Mikhailova N."/>
            <person name="Muyzer G."/>
            <person name="Woyke T."/>
        </authorList>
    </citation>
    <scope>NUCLEOTIDE SEQUENCE [LARGE SCALE GENOMIC DNA]</scope>
    <source>
        <strain evidence="2">ASO3-1</strain>
    </source>
</reference>
<dbReference type="SUPFAM" id="SSF52540">
    <property type="entry name" value="P-loop containing nucleoside triphosphate hydrolases"/>
    <property type="match status" value="1"/>
</dbReference>
<dbReference type="Pfam" id="PF02810">
    <property type="entry name" value="SEC-C"/>
    <property type="match status" value="1"/>
</dbReference>
<keyword evidence="3" id="KW-1185">Reference proteome</keyword>
<evidence type="ECO:0000313" key="2">
    <source>
        <dbReference type="EMBL" id="EFI32826.1"/>
    </source>
</evidence>
<comment type="caution">
    <text evidence="2">The sequence shown here is derived from an EMBL/GenBank/DDBJ whole genome shotgun (WGS) entry which is preliminary data.</text>
</comment>
<dbReference type="eggNOG" id="COG0653">
    <property type="taxonomic scope" value="Bacteria"/>
</dbReference>
<dbReference type="EMBL" id="ACJN02000004">
    <property type="protein sequence ID" value="EFI32826.1"/>
    <property type="molecule type" value="Genomic_DNA"/>
</dbReference>
<organism evidence="2 3">
    <name type="scientific">Desulfonatronospira thiodismutans ASO3-1</name>
    <dbReference type="NCBI Taxonomy" id="555779"/>
    <lineage>
        <taxon>Bacteria</taxon>
        <taxon>Pseudomonadati</taxon>
        <taxon>Thermodesulfobacteriota</taxon>
        <taxon>Desulfovibrionia</taxon>
        <taxon>Desulfovibrionales</taxon>
        <taxon>Desulfonatronovibrionaceae</taxon>
        <taxon>Desulfonatronospira</taxon>
    </lineage>
</organism>
<gene>
    <name evidence="2" type="ORF">Dthio_PD0133</name>
</gene>
<dbReference type="Gene3D" id="3.10.450.50">
    <property type="match status" value="1"/>
</dbReference>
<proteinExistence type="predicted"/>
<dbReference type="InterPro" id="IPR029063">
    <property type="entry name" value="SAM-dependent_MTases_sf"/>
</dbReference>
<accession>D6SU46</accession>
<sequence>MTTYQHPRTTWQAYTATLPYARDLYMQWQATMFDPDYEQALNDYILAMDQGTSDSRRQELLQQSRKNLAALKNSGDEHITTDLALIRVLSALGQTDQAAYIADLLLKNLAQNDNIPLDRPFLPPSGDFDHRPVQDTLAGWLRSALENAREPSQSISDTQEQQPPSVPAEPETPSQPKPQTQKIGRNAKCPCGSGKKYKKCCEALDTQALTQDQSHHPEPQSPVASDFTAPQASPQEPTATWSINIKGGIKVVAPADISNMNTYVLLEQEDWYEPEIEFVRALIQTGMTAMDCDTGYGVYALSIAAKMQGHGKVIALNPDPLFFESLQENRLQEIITTEPDHTALDFIRLGSSDQDMQQLCQGSPLVMFPASNELIKTFKDLNLDIYKLIPGLNALAPYQESNSALQGNLFACSKERAQILRQNNLLAASPNTTRSSSPDINGLMDNIQNDHHERPAYHPDKLELFEEDDKDLIKAYKTVVYDQQEELDLKASEAFNNLIRGYVKQARTIFNKILEKTVQNHEAQKLWLQAFNELASLRNKRPKKQKNDNIPALEQSGYKILNPAGMGWSGSGALTAYFKEFPNITFVDAGEISHIEGTISLMNLRSFQGSHGEFFKFLVLFFGFTLFGYSSSKSFKQRYGLERSKVKSRHMLDFISYAEGALHFMRLMKHIHDGNKIKYKVFKQAANLLINKICESYADEHTEYVLMDNSLHISTIHNIEYIDNMQVLCTYRDPRSNYVARVKEDWKFGPRIYKNGPVAYAESYRHFREYTGNIIENLKNNRDNVWTVQFEDFVSSEDYRQDLARKLKLDPARQDRHTHFKPWESIKNIDNYKRYENQEEILQIQQKLPQYLWEQQSNTT</sequence>
<feature type="compositionally biased region" description="Polar residues" evidence="1">
    <location>
        <begin position="228"/>
        <end position="240"/>
    </location>
</feature>
<feature type="compositionally biased region" description="Polar residues" evidence="1">
    <location>
        <begin position="172"/>
        <end position="183"/>
    </location>
</feature>